<reference evidence="2 3" key="1">
    <citation type="submission" date="2020-07" db="EMBL/GenBank/DDBJ databases">
        <title>Pseudogemmobacter sp. nov., isolated from poultry manure in Taiwan.</title>
        <authorList>
            <person name="Lin S.-Y."/>
            <person name="Tang Y.-S."/>
            <person name="Young C.-C."/>
        </authorList>
    </citation>
    <scope>NUCLEOTIDE SEQUENCE [LARGE SCALE GENOMIC DNA]</scope>
    <source>
        <strain evidence="2 3">CC-YST710</strain>
    </source>
</reference>
<evidence type="ECO:0000256" key="1">
    <source>
        <dbReference type="SAM" id="MobiDB-lite"/>
    </source>
</evidence>
<feature type="compositionally biased region" description="Basic and acidic residues" evidence="1">
    <location>
        <begin position="60"/>
        <end position="81"/>
    </location>
</feature>
<comment type="caution">
    <text evidence="2">The sequence shown here is derived from an EMBL/GenBank/DDBJ whole genome shotgun (WGS) entry which is preliminary data.</text>
</comment>
<keyword evidence="3" id="KW-1185">Reference proteome</keyword>
<organism evidence="2 3">
    <name type="scientific">Pseudogemmobacter faecipullorum</name>
    <dbReference type="NCBI Taxonomy" id="2755041"/>
    <lineage>
        <taxon>Bacteria</taxon>
        <taxon>Pseudomonadati</taxon>
        <taxon>Pseudomonadota</taxon>
        <taxon>Alphaproteobacteria</taxon>
        <taxon>Rhodobacterales</taxon>
        <taxon>Paracoccaceae</taxon>
        <taxon>Pseudogemmobacter</taxon>
    </lineage>
</organism>
<dbReference type="Pfam" id="PF09550">
    <property type="entry name" value="Phage_TAC_6"/>
    <property type="match status" value="1"/>
</dbReference>
<sequence>MNSRFDWPGLMRAGIGGLKLEPGRFWALTPVELRLMLGLEPGPPPLSRARLAELDAALAKAKEQKDERDCRDRACRDRGADHQPGAAAGQL</sequence>
<gene>
    <name evidence="2" type="ORF">H0485_08390</name>
</gene>
<name>A0ABS8CKV7_9RHOB</name>
<feature type="region of interest" description="Disordered" evidence="1">
    <location>
        <begin position="60"/>
        <end position="91"/>
    </location>
</feature>
<dbReference type="InterPro" id="IPR019056">
    <property type="entry name" value="Phage_TAC_6"/>
</dbReference>
<protein>
    <submittedName>
        <fullName evidence="2">Phage tail assembly chaperone</fullName>
    </submittedName>
</protein>
<accession>A0ABS8CKV7</accession>
<proteinExistence type="predicted"/>
<dbReference type="Proteomes" id="UP001198571">
    <property type="component" value="Unassembled WGS sequence"/>
</dbReference>
<evidence type="ECO:0000313" key="3">
    <source>
        <dbReference type="Proteomes" id="UP001198571"/>
    </source>
</evidence>
<evidence type="ECO:0000313" key="2">
    <source>
        <dbReference type="EMBL" id="MCB5410016.1"/>
    </source>
</evidence>
<dbReference type="RefSeq" id="WP_226934921.1">
    <property type="nucleotide sequence ID" value="NZ_JACDXX010000006.1"/>
</dbReference>
<dbReference type="EMBL" id="JACDXX010000006">
    <property type="protein sequence ID" value="MCB5410016.1"/>
    <property type="molecule type" value="Genomic_DNA"/>
</dbReference>